<evidence type="ECO:0000256" key="1">
    <source>
        <dbReference type="SAM" id="Phobius"/>
    </source>
</evidence>
<keyword evidence="1" id="KW-1133">Transmembrane helix</keyword>
<dbReference type="PROSITE" id="PS51257">
    <property type="entry name" value="PROKAR_LIPOPROTEIN"/>
    <property type="match status" value="1"/>
</dbReference>
<feature type="transmembrane region" description="Helical" evidence="1">
    <location>
        <begin position="72"/>
        <end position="90"/>
    </location>
</feature>
<feature type="transmembrane region" description="Helical" evidence="1">
    <location>
        <begin position="12"/>
        <end position="30"/>
    </location>
</feature>
<comment type="caution">
    <text evidence="2">The sequence shown here is derived from an EMBL/GenBank/DDBJ whole genome shotgun (WGS) entry which is preliminary data.</text>
</comment>
<keyword evidence="1" id="KW-0812">Transmembrane</keyword>
<sequence>MPKQEILRKLLLGIAIAAYFNAVIIACSFAKGLDFSEATQTYFPAMISFGILGLVIPFLPHKSTSQKKYLPVMFGVASGLVLLLIAWAVLL</sequence>
<organism evidence="2 3">
    <name type="scientific">Arcanobacterium bovis</name>
    <dbReference type="NCBI Taxonomy" id="2529275"/>
    <lineage>
        <taxon>Bacteria</taxon>
        <taxon>Bacillati</taxon>
        <taxon>Actinomycetota</taxon>
        <taxon>Actinomycetes</taxon>
        <taxon>Actinomycetales</taxon>
        <taxon>Actinomycetaceae</taxon>
        <taxon>Arcanobacterium</taxon>
    </lineage>
</organism>
<accession>A0A4Q9V2L0</accession>
<keyword evidence="3" id="KW-1185">Reference proteome</keyword>
<reference evidence="2 3" key="1">
    <citation type="submission" date="2019-02" db="EMBL/GenBank/DDBJ databases">
        <title>Arcanobacterium bovis sp. nov., isolated from the milk of a cow with mastitis.</title>
        <authorList>
            <person name="Sammra O."/>
            <person name="Foster G."/>
            <person name="Hassan A."/>
            <person name="Alssahen M."/>
            <person name="Laemmler C."/>
            <person name="Borowiak M."/>
            <person name="Malorny B."/>
            <person name="Abdulmawjood A."/>
        </authorList>
    </citation>
    <scope>NUCLEOTIDE SEQUENCE [LARGE SCALE GENOMIC DNA]</scope>
    <source>
        <strain evidence="2 3">C605018/01/1</strain>
    </source>
</reference>
<feature type="transmembrane region" description="Helical" evidence="1">
    <location>
        <begin position="42"/>
        <end position="60"/>
    </location>
</feature>
<dbReference type="AlphaFoldDB" id="A0A4Q9V2L0"/>
<gene>
    <name evidence="2" type="ORF">EZJ44_01515</name>
</gene>
<dbReference type="Proteomes" id="UP000293036">
    <property type="component" value="Unassembled WGS sequence"/>
</dbReference>
<keyword evidence="1" id="KW-0472">Membrane</keyword>
<proteinExistence type="predicted"/>
<name>A0A4Q9V2L0_9ACTO</name>
<evidence type="ECO:0000313" key="3">
    <source>
        <dbReference type="Proteomes" id="UP000293036"/>
    </source>
</evidence>
<dbReference type="EMBL" id="SJDT01000001">
    <property type="protein sequence ID" value="TBW23838.1"/>
    <property type="molecule type" value="Genomic_DNA"/>
</dbReference>
<protein>
    <submittedName>
        <fullName evidence="2">Uncharacterized protein</fullName>
    </submittedName>
</protein>
<dbReference type="RefSeq" id="WP_131279419.1">
    <property type="nucleotide sequence ID" value="NZ_JBHSLR010000009.1"/>
</dbReference>
<dbReference type="OrthoDB" id="9951374at2"/>
<evidence type="ECO:0000313" key="2">
    <source>
        <dbReference type="EMBL" id="TBW23838.1"/>
    </source>
</evidence>